<dbReference type="PANTHER" id="PTHR35617:SF3">
    <property type="entry name" value="CORE-BINDING (CB) DOMAIN-CONTAINING PROTEIN"/>
    <property type="match status" value="1"/>
</dbReference>
<gene>
    <name evidence="4" type="ORF">PLXY2_LOCUS5312</name>
</gene>
<evidence type="ECO:0000256" key="2">
    <source>
        <dbReference type="SAM" id="MobiDB-lite"/>
    </source>
</evidence>
<comment type="caution">
    <text evidence="4">The sequence shown here is derived from an EMBL/GenBank/DDBJ whole genome shotgun (WGS) entry which is preliminary data.</text>
</comment>
<dbReference type="SUPFAM" id="SSF56349">
    <property type="entry name" value="DNA breaking-rejoining enzymes"/>
    <property type="match status" value="1"/>
</dbReference>
<dbReference type="InterPro" id="IPR011010">
    <property type="entry name" value="DNA_brk_join_enz"/>
</dbReference>
<dbReference type="Gene3D" id="1.10.443.10">
    <property type="entry name" value="Intergrase catalytic core"/>
    <property type="match status" value="1"/>
</dbReference>
<feature type="compositionally biased region" description="Low complexity" evidence="2">
    <location>
        <begin position="149"/>
        <end position="169"/>
    </location>
</feature>
<dbReference type="GO" id="GO:0003677">
    <property type="term" value="F:DNA binding"/>
    <property type="evidence" value="ECO:0007669"/>
    <property type="project" value="InterPro"/>
</dbReference>
<feature type="domain" description="Tyr recombinase" evidence="3">
    <location>
        <begin position="271"/>
        <end position="367"/>
    </location>
</feature>
<evidence type="ECO:0000256" key="1">
    <source>
        <dbReference type="ARBA" id="ARBA00023172"/>
    </source>
</evidence>
<accession>A0A8S4EDB6</accession>
<proteinExistence type="predicted"/>
<evidence type="ECO:0000313" key="4">
    <source>
        <dbReference type="EMBL" id="CAG9113800.1"/>
    </source>
</evidence>
<feature type="region of interest" description="Disordered" evidence="2">
    <location>
        <begin position="102"/>
        <end position="181"/>
    </location>
</feature>
<dbReference type="GO" id="GO:0006310">
    <property type="term" value="P:DNA recombination"/>
    <property type="evidence" value="ECO:0007669"/>
    <property type="project" value="UniProtKB-KW"/>
</dbReference>
<sequence>MYSQGKQRHLSSCLAAVGKALNIALAHTDPVIREIIKPLSDAGRMICDFHYRESQSRRYSIINTLNKQTRDTVKNTKFDEYLFGSELADHLKSSKAISRSGYELKQTRNLPPRARQPVASTVVPSFKREGAAADARRRRRAQSAPGGTAVPSGACAPATAAASAAPPAARDGNSAENDLLPTSEPEDEALIALNPQTRPPTPQGPYPGGGEIIRQALEARGMPMVSLDIAMASFADNTLNQYNSNLRPGTHQPLIRLPYIKEKPKICPALALKSYINKTENLRSDRNCDYLFISFKKPHKKVGSQTLGHWVKEVLEASGIDMSMFGAHSTRHAATSAARRAGVSLEVVRRAAGWSQTSNVFQKYYNREVAENDSDDFANALFNQ</sequence>
<dbReference type="Pfam" id="PF00589">
    <property type="entry name" value="Phage_integrase"/>
    <property type="match status" value="1"/>
</dbReference>
<evidence type="ECO:0000313" key="5">
    <source>
        <dbReference type="Proteomes" id="UP000653454"/>
    </source>
</evidence>
<feature type="compositionally biased region" description="Basic and acidic residues" evidence="2">
    <location>
        <begin position="126"/>
        <end position="135"/>
    </location>
</feature>
<dbReference type="InterPro" id="IPR013762">
    <property type="entry name" value="Integrase-like_cat_sf"/>
</dbReference>
<evidence type="ECO:0000259" key="3">
    <source>
        <dbReference type="Pfam" id="PF00589"/>
    </source>
</evidence>
<keyword evidence="1" id="KW-0233">DNA recombination</keyword>
<dbReference type="GO" id="GO:0015074">
    <property type="term" value="P:DNA integration"/>
    <property type="evidence" value="ECO:0007669"/>
    <property type="project" value="InterPro"/>
</dbReference>
<reference evidence="4" key="1">
    <citation type="submission" date="2020-11" db="EMBL/GenBank/DDBJ databases">
        <authorList>
            <person name="Whiteford S."/>
        </authorList>
    </citation>
    <scope>NUCLEOTIDE SEQUENCE</scope>
</reference>
<protein>
    <submittedName>
        <fullName evidence="4">(diamondback moth) hypothetical protein</fullName>
    </submittedName>
</protein>
<dbReference type="EMBL" id="CAJHNJ030000015">
    <property type="protein sequence ID" value="CAG9113800.1"/>
    <property type="molecule type" value="Genomic_DNA"/>
</dbReference>
<organism evidence="4 5">
    <name type="scientific">Plutella xylostella</name>
    <name type="common">Diamondback moth</name>
    <name type="synonym">Plutella maculipennis</name>
    <dbReference type="NCBI Taxonomy" id="51655"/>
    <lineage>
        <taxon>Eukaryota</taxon>
        <taxon>Metazoa</taxon>
        <taxon>Ecdysozoa</taxon>
        <taxon>Arthropoda</taxon>
        <taxon>Hexapoda</taxon>
        <taxon>Insecta</taxon>
        <taxon>Pterygota</taxon>
        <taxon>Neoptera</taxon>
        <taxon>Endopterygota</taxon>
        <taxon>Lepidoptera</taxon>
        <taxon>Glossata</taxon>
        <taxon>Ditrysia</taxon>
        <taxon>Yponomeutoidea</taxon>
        <taxon>Plutellidae</taxon>
        <taxon>Plutella</taxon>
    </lineage>
</organism>
<dbReference type="PANTHER" id="PTHR35617">
    <property type="entry name" value="PHAGE_INTEGRASE DOMAIN-CONTAINING PROTEIN"/>
    <property type="match status" value="1"/>
</dbReference>
<dbReference type="Proteomes" id="UP000653454">
    <property type="component" value="Unassembled WGS sequence"/>
</dbReference>
<keyword evidence="5" id="KW-1185">Reference proteome</keyword>
<dbReference type="InterPro" id="IPR002104">
    <property type="entry name" value="Integrase_catalytic"/>
</dbReference>
<name>A0A8S4EDB6_PLUXY</name>
<dbReference type="AlphaFoldDB" id="A0A8S4EDB6"/>